<dbReference type="InterPro" id="IPR049163">
    <property type="entry name" value="Pif1-like_2B_dom"/>
</dbReference>
<reference evidence="3 4" key="1">
    <citation type="journal article" date="2019" name="Commun. Biol.">
        <title>The bagworm genome reveals a unique fibroin gene that provides high tensile strength.</title>
        <authorList>
            <person name="Kono N."/>
            <person name="Nakamura H."/>
            <person name="Ohtoshi R."/>
            <person name="Tomita M."/>
            <person name="Numata K."/>
            <person name="Arakawa K."/>
        </authorList>
    </citation>
    <scope>NUCLEOTIDE SEQUENCE [LARGE SCALE GENOMIC DNA]</scope>
</reference>
<sequence>MRLEQIKSESVTGDVLQEMQEQSRDPQSDSFERAVLRIEVSKHVRFRECLAARHSQKSGKAIHISRPHFISAKQIRTCEPHLGIYRSRDLTNTLFWFSELDIWSLRVSDTRFAFNRDPSAYECEVLMYETVYYQRRDSAVPSQYVIADSIPLPALDQVEVRLTIDNVKTTNRQYSSQRRIHVAYSTDSLELKVTRPLNSLKIFTDDVANYPTEFLNSLACPGLPPHNLQLKVGSVTIMLRNINQPRLCNGIRLAVKKMMNNSDACISDERACESQLRSTSPLKFTLSSEDHESHTIPKKYWTFLENVQYVLDFRGAISAVRRILKLKPMCVLCEPSVTCKGLRYSERHFHLTEDPRKPILVRCRLLDEGGAPGEIVCMLVSFNYSIRYNPE</sequence>
<evidence type="ECO:0000256" key="1">
    <source>
        <dbReference type="SAM" id="MobiDB-lite"/>
    </source>
</evidence>
<comment type="caution">
    <text evidence="3">The sequence shown here is derived from an EMBL/GenBank/DDBJ whole genome shotgun (WGS) entry which is preliminary data.</text>
</comment>
<keyword evidence="4" id="KW-1185">Reference proteome</keyword>
<dbReference type="Pfam" id="PF21530">
    <property type="entry name" value="Pif1_2B_dom"/>
    <property type="match status" value="1"/>
</dbReference>
<evidence type="ECO:0000259" key="2">
    <source>
        <dbReference type="Pfam" id="PF21530"/>
    </source>
</evidence>
<name>A0A4C1XDB3_EUMVA</name>
<accession>A0A4C1XDB3</accession>
<protein>
    <recommendedName>
        <fullName evidence="2">DNA helicase Pif1-like 2B domain-containing protein</fullName>
    </recommendedName>
</protein>
<proteinExistence type="predicted"/>
<dbReference type="PANTHER" id="PTHR10492">
    <property type="match status" value="1"/>
</dbReference>
<feature type="domain" description="DNA helicase Pif1-like 2B" evidence="2">
    <location>
        <begin position="213"/>
        <end position="256"/>
    </location>
</feature>
<dbReference type="EMBL" id="BGZK01000803">
    <property type="protein sequence ID" value="GBP61080.1"/>
    <property type="molecule type" value="Genomic_DNA"/>
</dbReference>
<evidence type="ECO:0000313" key="3">
    <source>
        <dbReference type="EMBL" id="GBP61080.1"/>
    </source>
</evidence>
<dbReference type="AlphaFoldDB" id="A0A4C1XDB3"/>
<dbReference type="Proteomes" id="UP000299102">
    <property type="component" value="Unassembled WGS sequence"/>
</dbReference>
<gene>
    <name evidence="3" type="ORF">EVAR_48579_1</name>
</gene>
<feature type="compositionally biased region" description="Basic and acidic residues" evidence="1">
    <location>
        <begin position="21"/>
        <end position="30"/>
    </location>
</feature>
<evidence type="ECO:0000313" key="4">
    <source>
        <dbReference type="Proteomes" id="UP000299102"/>
    </source>
</evidence>
<feature type="region of interest" description="Disordered" evidence="1">
    <location>
        <begin position="1"/>
        <end position="30"/>
    </location>
</feature>
<organism evidence="3 4">
    <name type="scientific">Eumeta variegata</name>
    <name type="common">Bagworm moth</name>
    <name type="synonym">Eumeta japonica</name>
    <dbReference type="NCBI Taxonomy" id="151549"/>
    <lineage>
        <taxon>Eukaryota</taxon>
        <taxon>Metazoa</taxon>
        <taxon>Ecdysozoa</taxon>
        <taxon>Arthropoda</taxon>
        <taxon>Hexapoda</taxon>
        <taxon>Insecta</taxon>
        <taxon>Pterygota</taxon>
        <taxon>Neoptera</taxon>
        <taxon>Endopterygota</taxon>
        <taxon>Lepidoptera</taxon>
        <taxon>Glossata</taxon>
        <taxon>Ditrysia</taxon>
        <taxon>Tineoidea</taxon>
        <taxon>Psychidae</taxon>
        <taxon>Oiketicinae</taxon>
        <taxon>Eumeta</taxon>
    </lineage>
</organism>
<dbReference type="PANTHER" id="PTHR10492:SF57">
    <property type="entry name" value="ATP-DEPENDENT DNA HELICASE"/>
    <property type="match status" value="1"/>
</dbReference>